<evidence type="ECO:0000256" key="2">
    <source>
        <dbReference type="ARBA" id="ARBA00022490"/>
    </source>
</evidence>
<dbReference type="InterPro" id="IPR024187">
    <property type="entry name" value="Sig_transdc_resp-reg_cit/mal"/>
</dbReference>
<keyword evidence="13" id="KW-1185">Reference proteome</keyword>
<dbReference type="PANTHER" id="PTHR45526:SF1">
    <property type="entry name" value="TRANSCRIPTIONAL REGULATORY PROTEIN DCUR-RELATED"/>
    <property type="match status" value="1"/>
</dbReference>
<keyword evidence="6 9" id="KW-0238">DNA-binding</keyword>
<dbReference type="InterPro" id="IPR036390">
    <property type="entry name" value="WH_DNA-bd_sf"/>
</dbReference>
<evidence type="ECO:0000256" key="8">
    <source>
        <dbReference type="ARBA" id="ARBA00023163"/>
    </source>
</evidence>
<protein>
    <recommendedName>
        <fullName evidence="9">Transcriptional regulatory protein</fullName>
    </recommendedName>
</protein>
<evidence type="ECO:0000313" key="12">
    <source>
        <dbReference type="EMBL" id="GAA2105988.1"/>
    </source>
</evidence>
<dbReference type="InterPro" id="IPR005471">
    <property type="entry name" value="Tscrpt_reg_IclR_N"/>
</dbReference>
<dbReference type="PROSITE" id="PS50110">
    <property type="entry name" value="RESPONSE_REGULATORY"/>
    <property type="match status" value="1"/>
</dbReference>
<reference evidence="13" key="1">
    <citation type="journal article" date="2019" name="Int. J. Syst. Evol. Microbiol.">
        <title>The Global Catalogue of Microorganisms (GCM) 10K type strain sequencing project: providing services to taxonomists for standard genome sequencing and annotation.</title>
        <authorList>
            <consortium name="The Broad Institute Genomics Platform"/>
            <consortium name="The Broad Institute Genome Sequencing Center for Infectious Disease"/>
            <person name="Wu L."/>
            <person name="Ma J."/>
        </authorList>
    </citation>
    <scope>NUCLEOTIDE SEQUENCE [LARGE SCALE GENOMIC DNA]</scope>
    <source>
        <strain evidence="13">JCM 15900</strain>
    </source>
</reference>
<dbReference type="Pfam" id="PF00072">
    <property type="entry name" value="Response_reg"/>
    <property type="match status" value="1"/>
</dbReference>
<keyword evidence="5 9" id="KW-0805">Transcription regulation</keyword>
<dbReference type="InterPro" id="IPR036388">
    <property type="entry name" value="WH-like_DNA-bd_sf"/>
</dbReference>
<dbReference type="SMART" id="SM00448">
    <property type="entry name" value="REC"/>
    <property type="match status" value="1"/>
</dbReference>
<sequence length="242" mass="26536">MTEPSHPAGADRPLRLLIVDDDPGARALHARFAAGLRDFVVADIVATGAQAITRAGRGDIDLVLLDLRLPDVSGIEVLHRLRTLTSGSPDVMVISSSQDRITVRQALAGRVAGYLVKPFTYEVFAERLAVYREEHRHASAEPVRETEFGQEEIDRMLAPRPPQQEAATHLPKGISAVTLAKVMEALDPAQSRSAAEVARRCELSRATARRYLDHLVSTGTVDLAHRYGKRGRPEVLYRLVPG</sequence>
<dbReference type="PIRSF" id="PIRSF006171">
    <property type="entry name" value="RR_citrat_malat"/>
    <property type="match status" value="1"/>
</dbReference>
<accession>A0ABP5IX47</accession>
<evidence type="ECO:0000256" key="3">
    <source>
        <dbReference type="ARBA" id="ARBA00022553"/>
    </source>
</evidence>
<dbReference type="InterPro" id="IPR001789">
    <property type="entry name" value="Sig_transdc_resp-reg_receiver"/>
</dbReference>
<comment type="caution">
    <text evidence="12">The sequence shown here is derived from an EMBL/GenBank/DDBJ whole genome shotgun (WGS) entry which is preliminary data.</text>
</comment>
<feature type="modified residue" description="4-aspartylphosphate" evidence="10">
    <location>
        <position position="66"/>
    </location>
</feature>
<dbReference type="Gene3D" id="1.10.10.10">
    <property type="entry name" value="Winged helix-like DNA-binding domain superfamily/Winged helix DNA-binding domain"/>
    <property type="match status" value="1"/>
</dbReference>
<evidence type="ECO:0000256" key="4">
    <source>
        <dbReference type="ARBA" id="ARBA00023012"/>
    </source>
</evidence>
<feature type="domain" description="Response regulatory" evidence="11">
    <location>
        <begin position="15"/>
        <end position="132"/>
    </location>
</feature>
<organism evidence="12 13">
    <name type="scientific">Brevibacterium salitolerans</name>
    <dbReference type="NCBI Taxonomy" id="1403566"/>
    <lineage>
        <taxon>Bacteria</taxon>
        <taxon>Bacillati</taxon>
        <taxon>Actinomycetota</taxon>
        <taxon>Actinomycetes</taxon>
        <taxon>Micrococcales</taxon>
        <taxon>Brevibacteriaceae</taxon>
        <taxon>Brevibacterium</taxon>
    </lineage>
</organism>
<evidence type="ECO:0000256" key="5">
    <source>
        <dbReference type="ARBA" id="ARBA00023015"/>
    </source>
</evidence>
<evidence type="ECO:0000256" key="10">
    <source>
        <dbReference type="PROSITE-ProRule" id="PRU00169"/>
    </source>
</evidence>
<dbReference type="SUPFAM" id="SSF52172">
    <property type="entry name" value="CheY-like"/>
    <property type="match status" value="1"/>
</dbReference>
<evidence type="ECO:0000256" key="7">
    <source>
        <dbReference type="ARBA" id="ARBA00023159"/>
    </source>
</evidence>
<evidence type="ECO:0000313" key="13">
    <source>
        <dbReference type="Proteomes" id="UP001500984"/>
    </source>
</evidence>
<dbReference type="Pfam" id="PF09339">
    <property type="entry name" value="HTH_IclR"/>
    <property type="match status" value="1"/>
</dbReference>
<dbReference type="PANTHER" id="PTHR45526">
    <property type="entry name" value="TRANSCRIPTIONAL REGULATORY PROTEIN DPIA"/>
    <property type="match status" value="1"/>
</dbReference>
<comment type="subcellular location">
    <subcellularLocation>
        <location evidence="1 9">Cytoplasm</location>
    </subcellularLocation>
</comment>
<dbReference type="RefSeq" id="WP_344338471.1">
    <property type="nucleotide sequence ID" value="NZ_BAAAPZ010000019.1"/>
</dbReference>
<keyword evidence="7 9" id="KW-0010">Activator</keyword>
<dbReference type="Proteomes" id="UP001500984">
    <property type="component" value="Unassembled WGS sequence"/>
</dbReference>
<dbReference type="EMBL" id="BAAAPZ010000019">
    <property type="protein sequence ID" value="GAA2105988.1"/>
    <property type="molecule type" value="Genomic_DNA"/>
</dbReference>
<keyword evidence="4 9" id="KW-0902">Two-component regulatory system</keyword>
<evidence type="ECO:0000256" key="6">
    <source>
        <dbReference type="ARBA" id="ARBA00023125"/>
    </source>
</evidence>
<keyword evidence="8 9" id="KW-0804">Transcription</keyword>
<proteinExistence type="predicted"/>
<evidence type="ECO:0000256" key="1">
    <source>
        <dbReference type="ARBA" id="ARBA00004496"/>
    </source>
</evidence>
<keyword evidence="2 9" id="KW-0963">Cytoplasm</keyword>
<evidence type="ECO:0000256" key="9">
    <source>
        <dbReference type="PIRNR" id="PIRNR006171"/>
    </source>
</evidence>
<evidence type="ECO:0000259" key="11">
    <source>
        <dbReference type="PROSITE" id="PS50110"/>
    </source>
</evidence>
<dbReference type="SUPFAM" id="SSF46785">
    <property type="entry name" value="Winged helix' DNA-binding domain"/>
    <property type="match status" value="1"/>
</dbReference>
<dbReference type="InterPro" id="IPR011006">
    <property type="entry name" value="CheY-like_superfamily"/>
</dbReference>
<keyword evidence="3 10" id="KW-0597">Phosphoprotein</keyword>
<dbReference type="Gene3D" id="3.40.50.2300">
    <property type="match status" value="1"/>
</dbReference>
<gene>
    <name evidence="12" type="ORF">GCM10009823_31780</name>
</gene>
<name>A0ABP5IX47_9MICO</name>
<dbReference type="InterPro" id="IPR051271">
    <property type="entry name" value="2C-system_Tx_regulators"/>
</dbReference>